<evidence type="ECO:0000313" key="7">
    <source>
        <dbReference type="Proteomes" id="UP000299084"/>
    </source>
</evidence>
<dbReference type="STRING" id="9838.ENSCDRP00005021373"/>
<evidence type="ECO:0000256" key="3">
    <source>
        <dbReference type="ARBA" id="ARBA00023157"/>
    </source>
</evidence>
<dbReference type="GO" id="GO:0009897">
    <property type="term" value="C:external side of plasma membrane"/>
    <property type="evidence" value="ECO:0007669"/>
    <property type="project" value="TreeGrafter"/>
</dbReference>
<gene>
    <name evidence="6" type="ORF">Cadr_000015425</name>
</gene>
<comment type="similarity">
    <text evidence="1">Belongs to the folate receptor family.</text>
</comment>
<feature type="compositionally biased region" description="Basic and acidic residues" evidence="4">
    <location>
        <begin position="7"/>
        <end position="19"/>
    </location>
</feature>
<dbReference type="Proteomes" id="UP000299084">
    <property type="component" value="Unassembled WGS sequence"/>
</dbReference>
<dbReference type="GO" id="GO:0007155">
    <property type="term" value="P:cell adhesion"/>
    <property type="evidence" value="ECO:0007669"/>
    <property type="project" value="TreeGrafter"/>
</dbReference>
<evidence type="ECO:0000313" key="6">
    <source>
        <dbReference type="EMBL" id="KAB1272796.1"/>
    </source>
</evidence>
<reference evidence="6 7" key="1">
    <citation type="journal article" date="2019" name="Mol. Ecol. Resour.">
        <title>Improving Illumina assemblies with Hi-C and long reads: an example with the North African dromedary.</title>
        <authorList>
            <person name="Elbers J.P."/>
            <person name="Rogers M.F."/>
            <person name="Perelman P.L."/>
            <person name="Proskuryakova A.A."/>
            <person name="Serdyukova N.A."/>
            <person name="Johnson W.E."/>
            <person name="Horin P."/>
            <person name="Corander J."/>
            <person name="Murphy D."/>
            <person name="Burger P.A."/>
        </authorList>
    </citation>
    <scope>NUCLEOTIDE SEQUENCE [LARGE SCALE GENOMIC DNA]</scope>
    <source>
        <strain evidence="6">Drom800</strain>
        <tissue evidence="6">Blood</tissue>
    </source>
</reference>
<comment type="caution">
    <text evidence="6">The sequence shown here is derived from an EMBL/GenBank/DDBJ whole genome shotgun (WGS) entry which is preliminary data.</text>
</comment>
<keyword evidence="7" id="KW-1185">Reference proteome</keyword>
<dbReference type="AlphaFoldDB" id="A0A5N4DP06"/>
<dbReference type="Pfam" id="PF03024">
    <property type="entry name" value="Folate_rec"/>
    <property type="match status" value="1"/>
</dbReference>
<keyword evidence="3" id="KW-1015">Disulfide bond</keyword>
<dbReference type="InterPro" id="IPR004269">
    <property type="entry name" value="Folate_rcpt"/>
</dbReference>
<accession>A0A5N4DP06</accession>
<feature type="region of interest" description="Disordered" evidence="4">
    <location>
        <begin position="1"/>
        <end position="32"/>
    </location>
</feature>
<dbReference type="PANTHER" id="PTHR10517:SF10">
    <property type="entry name" value="SPERM-EGG FUSION PROTEIN JUNO"/>
    <property type="match status" value="1"/>
</dbReference>
<dbReference type="GO" id="GO:0038023">
    <property type="term" value="F:signaling receptor activity"/>
    <property type="evidence" value="ECO:0007669"/>
    <property type="project" value="TreeGrafter"/>
</dbReference>
<sequence length="287" mass="33388">MQTEETEPARETEKEQAELEEKEQDGPEPQERMTRWQAMRWWRQLLLWLWAVPPTWAGHARLNVCVNAKPHKREPSPEDKLYEECRPWKDNACCTATTSWEAHLDVSLLYNFSLVHCGLLMPDCEKHFLQAICFYECSPNLGPWIQQVQRSGQVDPRGQGERILDVPLCWEDCEQWWADCRTSYTCKSNWHGSWTWSRGKHRCPEKAPCHPFLHYFPTPADLCEKIWSNSFKASPERRNSGRCLQKWFEPARGNPNAAVARLFASPAPSCELSYTLGAFSLFLSLLS</sequence>
<dbReference type="GO" id="GO:0035036">
    <property type="term" value="P:sperm-egg recognition"/>
    <property type="evidence" value="ECO:0007669"/>
    <property type="project" value="TreeGrafter"/>
</dbReference>
<keyword evidence="2" id="KW-0732">Signal</keyword>
<dbReference type="InterPro" id="IPR018143">
    <property type="entry name" value="Folate_rcpt-like"/>
</dbReference>
<dbReference type="EMBL" id="JWIN03000010">
    <property type="protein sequence ID" value="KAB1272796.1"/>
    <property type="molecule type" value="Genomic_DNA"/>
</dbReference>
<dbReference type="PANTHER" id="PTHR10517">
    <property type="entry name" value="FOLATE RECEPTOR"/>
    <property type="match status" value="1"/>
</dbReference>
<feature type="domain" description="Folate receptor-like" evidence="5">
    <location>
        <begin position="64"/>
        <end position="245"/>
    </location>
</feature>
<name>A0A5N4DP06_CAMDR</name>
<organism evidence="6 7">
    <name type="scientific">Camelus dromedarius</name>
    <name type="common">Dromedary</name>
    <name type="synonym">Arabian camel</name>
    <dbReference type="NCBI Taxonomy" id="9838"/>
    <lineage>
        <taxon>Eukaryota</taxon>
        <taxon>Metazoa</taxon>
        <taxon>Chordata</taxon>
        <taxon>Craniata</taxon>
        <taxon>Vertebrata</taxon>
        <taxon>Euteleostomi</taxon>
        <taxon>Mammalia</taxon>
        <taxon>Eutheria</taxon>
        <taxon>Laurasiatheria</taxon>
        <taxon>Artiodactyla</taxon>
        <taxon>Tylopoda</taxon>
        <taxon>Camelidae</taxon>
        <taxon>Camelus</taxon>
    </lineage>
</organism>
<evidence type="ECO:0000256" key="2">
    <source>
        <dbReference type="ARBA" id="ARBA00022729"/>
    </source>
</evidence>
<evidence type="ECO:0000256" key="1">
    <source>
        <dbReference type="ARBA" id="ARBA00007932"/>
    </source>
</evidence>
<proteinExistence type="inferred from homology"/>
<evidence type="ECO:0000259" key="5">
    <source>
        <dbReference type="Pfam" id="PF03024"/>
    </source>
</evidence>
<dbReference type="GO" id="GO:0007342">
    <property type="term" value="P:fusion of sperm to egg plasma membrane involved in single fertilization"/>
    <property type="evidence" value="ECO:0007669"/>
    <property type="project" value="TreeGrafter"/>
</dbReference>
<evidence type="ECO:0000256" key="4">
    <source>
        <dbReference type="SAM" id="MobiDB-lite"/>
    </source>
</evidence>
<protein>
    <submittedName>
        <fullName evidence="6">Sperm-egg fusion protein Juno</fullName>
    </submittedName>
</protein>